<dbReference type="Proteomes" id="UP000306196">
    <property type="component" value="Unassembled WGS sequence"/>
</dbReference>
<name>A0A5R8K7K7_9BACT</name>
<evidence type="ECO:0000313" key="2">
    <source>
        <dbReference type="Proteomes" id="UP000306196"/>
    </source>
</evidence>
<evidence type="ECO:0008006" key="3">
    <source>
        <dbReference type="Google" id="ProtNLM"/>
    </source>
</evidence>
<evidence type="ECO:0000313" key="1">
    <source>
        <dbReference type="EMBL" id="TLD68312.1"/>
    </source>
</evidence>
<organism evidence="1 2">
    <name type="scientific">Phragmitibacter flavus</name>
    <dbReference type="NCBI Taxonomy" id="2576071"/>
    <lineage>
        <taxon>Bacteria</taxon>
        <taxon>Pseudomonadati</taxon>
        <taxon>Verrucomicrobiota</taxon>
        <taxon>Verrucomicrobiia</taxon>
        <taxon>Verrucomicrobiales</taxon>
        <taxon>Verrucomicrobiaceae</taxon>
        <taxon>Phragmitibacter</taxon>
    </lineage>
</organism>
<protein>
    <recommendedName>
        <fullName evidence="3">PilZ domain-containing protein</fullName>
    </recommendedName>
</protein>
<keyword evidence="2" id="KW-1185">Reference proteome</keyword>
<dbReference type="EMBL" id="VAUV01000027">
    <property type="protein sequence ID" value="TLD68312.1"/>
    <property type="molecule type" value="Genomic_DNA"/>
</dbReference>
<proteinExistence type="predicted"/>
<reference evidence="1 2" key="1">
    <citation type="submission" date="2019-05" db="EMBL/GenBank/DDBJ databases">
        <title>Verrucobacter flavum gen. nov., sp. nov. a new member of the family Verrucomicrobiaceae.</title>
        <authorList>
            <person name="Szuroczki S."/>
            <person name="Abbaszade G."/>
            <person name="Szabo A."/>
            <person name="Felfoldi T."/>
            <person name="Schumann P."/>
            <person name="Boka K."/>
            <person name="Keki Z."/>
            <person name="Toumi M."/>
            <person name="Toth E."/>
        </authorList>
    </citation>
    <scope>NUCLEOTIDE SEQUENCE [LARGE SCALE GENOMIC DNA]</scope>
    <source>
        <strain evidence="1 2">MG-N-17</strain>
    </source>
</reference>
<sequence length="100" mass="10990">MSSISDTGLVFHSPQALVTGTEVGLTIQTSLLGYLREWSVQGWVVECECESDEANEELGFAVTLLFSDMPQGLKTLLGQVSEQRLYAYPPVKGEEFFGLN</sequence>
<gene>
    <name evidence="1" type="ORF">FEM03_23190</name>
</gene>
<comment type="caution">
    <text evidence="1">The sequence shown here is derived from an EMBL/GenBank/DDBJ whole genome shotgun (WGS) entry which is preliminary data.</text>
</comment>
<accession>A0A5R8K7K7</accession>
<dbReference type="AlphaFoldDB" id="A0A5R8K7K7"/>